<dbReference type="EnsemblPlants" id="Pp3c23_12440V3.1">
    <property type="protein sequence ID" value="Pp3c23_12440V3.1"/>
    <property type="gene ID" value="Pp3c23_12440"/>
</dbReference>
<dbReference type="EMBL" id="ABEU02000023">
    <property type="protein sequence ID" value="PNR29281.1"/>
    <property type="molecule type" value="Genomic_DNA"/>
</dbReference>
<organism evidence="1">
    <name type="scientific">Physcomitrium patens</name>
    <name type="common">Spreading-leaved earth moss</name>
    <name type="synonym">Physcomitrella patens</name>
    <dbReference type="NCBI Taxonomy" id="3218"/>
    <lineage>
        <taxon>Eukaryota</taxon>
        <taxon>Viridiplantae</taxon>
        <taxon>Streptophyta</taxon>
        <taxon>Embryophyta</taxon>
        <taxon>Bryophyta</taxon>
        <taxon>Bryophytina</taxon>
        <taxon>Bryopsida</taxon>
        <taxon>Funariidae</taxon>
        <taxon>Funariales</taxon>
        <taxon>Funariaceae</taxon>
        <taxon>Physcomitrium</taxon>
    </lineage>
</organism>
<proteinExistence type="predicted"/>
<evidence type="ECO:0000313" key="2">
    <source>
        <dbReference type="EnsemblPlants" id="Pp3c23_12440V3.1"/>
    </source>
</evidence>
<reference evidence="1 3" key="2">
    <citation type="journal article" date="2018" name="Plant J.">
        <title>The Physcomitrella patens chromosome-scale assembly reveals moss genome structure and evolution.</title>
        <authorList>
            <person name="Lang D."/>
            <person name="Ullrich K.K."/>
            <person name="Murat F."/>
            <person name="Fuchs J."/>
            <person name="Jenkins J."/>
            <person name="Haas F.B."/>
            <person name="Piednoel M."/>
            <person name="Gundlach H."/>
            <person name="Van Bel M."/>
            <person name="Meyberg R."/>
            <person name="Vives C."/>
            <person name="Morata J."/>
            <person name="Symeonidi A."/>
            <person name="Hiss M."/>
            <person name="Muchero W."/>
            <person name="Kamisugi Y."/>
            <person name="Saleh O."/>
            <person name="Blanc G."/>
            <person name="Decker E.L."/>
            <person name="van Gessel N."/>
            <person name="Grimwood J."/>
            <person name="Hayes R.D."/>
            <person name="Graham S.W."/>
            <person name="Gunter L.E."/>
            <person name="McDaniel S.F."/>
            <person name="Hoernstein S.N.W."/>
            <person name="Larsson A."/>
            <person name="Li F.W."/>
            <person name="Perroud P.F."/>
            <person name="Phillips J."/>
            <person name="Ranjan P."/>
            <person name="Rokshar D.S."/>
            <person name="Rothfels C.J."/>
            <person name="Schneider L."/>
            <person name="Shu S."/>
            <person name="Stevenson D.W."/>
            <person name="Thummler F."/>
            <person name="Tillich M."/>
            <person name="Villarreal Aguilar J.C."/>
            <person name="Widiez T."/>
            <person name="Wong G.K."/>
            <person name="Wymore A."/>
            <person name="Zhang Y."/>
            <person name="Zimmer A.D."/>
            <person name="Quatrano R.S."/>
            <person name="Mayer K.F.X."/>
            <person name="Goodstein D."/>
            <person name="Casacuberta J.M."/>
            <person name="Vandepoele K."/>
            <person name="Reski R."/>
            <person name="Cuming A.C."/>
            <person name="Tuskan G.A."/>
            <person name="Maumus F."/>
            <person name="Salse J."/>
            <person name="Schmutz J."/>
            <person name="Rensing S.A."/>
        </authorList>
    </citation>
    <scope>NUCLEOTIDE SEQUENCE [LARGE SCALE GENOMIC DNA]</scope>
    <source>
        <strain evidence="2 3">cv. Gransden 2004</strain>
    </source>
</reference>
<dbReference type="Gramene" id="Pp3c23_12440V3.1">
    <property type="protein sequence ID" value="Pp3c23_12440V3.1"/>
    <property type="gene ID" value="Pp3c23_12440"/>
</dbReference>
<evidence type="ECO:0000313" key="1">
    <source>
        <dbReference type="EMBL" id="PNR29281.1"/>
    </source>
</evidence>
<dbReference type="Proteomes" id="UP000006727">
    <property type="component" value="Chromosome 23"/>
</dbReference>
<name>A0A2K1IJ21_PHYPA</name>
<accession>A0A2K1IJ21</accession>
<reference evidence="2" key="3">
    <citation type="submission" date="2020-12" db="UniProtKB">
        <authorList>
            <consortium name="EnsemblPlants"/>
        </authorList>
    </citation>
    <scope>IDENTIFICATION</scope>
</reference>
<keyword evidence="3" id="KW-1185">Reference proteome</keyword>
<reference evidence="1 3" key="1">
    <citation type="journal article" date="2008" name="Science">
        <title>The Physcomitrella genome reveals evolutionary insights into the conquest of land by plants.</title>
        <authorList>
            <person name="Rensing S."/>
            <person name="Lang D."/>
            <person name="Zimmer A."/>
            <person name="Terry A."/>
            <person name="Salamov A."/>
            <person name="Shapiro H."/>
            <person name="Nishiyama T."/>
            <person name="Perroud P.-F."/>
            <person name="Lindquist E."/>
            <person name="Kamisugi Y."/>
            <person name="Tanahashi T."/>
            <person name="Sakakibara K."/>
            <person name="Fujita T."/>
            <person name="Oishi K."/>
            <person name="Shin-I T."/>
            <person name="Kuroki Y."/>
            <person name="Toyoda A."/>
            <person name="Suzuki Y."/>
            <person name="Hashimoto A."/>
            <person name="Yamaguchi K."/>
            <person name="Sugano A."/>
            <person name="Kohara Y."/>
            <person name="Fujiyama A."/>
            <person name="Anterola A."/>
            <person name="Aoki S."/>
            <person name="Ashton N."/>
            <person name="Barbazuk W.B."/>
            <person name="Barker E."/>
            <person name="Bennetzen J."/>
            <person name="Bezanilla M."/>
            <person name="Blankenship R."/>
            <person name="Cho S.H."/>
            <person name="Dutcher S."/>
            <person name="Estelle M."/>
            <person name="Fawcett J.A."/>
            <person name="Gundlach H."/>
            <person name="Hanada K."/>
            <person name="Heyl A."/>
            <person name="Hicks K.A."/>
            <person name="Hugh J."/>
            <person name="Lohr M."/>
            <person name="Mayer K."/>
            <person name="Melkozernov A."/>
            <person name="Murata T."/>
            <person name="Nelson D."/>
            <person name="Pils B."/>
            <person name="Prigge M."/>
            <person name="Reiss B."/>
            <person name="Renner T."/>
            <person name="Rombauts S."/>
            <person name="Rushton P."/>
            <person name="Sanderfoot A."/>
            <person name="Schween G."/>
            <person name="Shiu S.-H."/>
            <person name="Stueber K."/>
            <person name="Theodoulou F.L."/>
            <person name="Tu H."/>
            <person name="Van de Peer Y."/>
            <person name="Verrier P.J."/>
            <person name="Waters E."/>
            <person name="Wood A."/>
            <person name="Yang L."/>
            <person name="Cove D."/>
            <person name="Cuming A."/>
            <person name="Hasebe M."/>
            <person name="Lucas S."/>
            <person name="Mishler D.B."/>
            <person name="Reski R."/>
            <person name="Grigoriev I."/>
            <person name="Quatrano R.S."/>
            <person name="Boore J.L."/>
        </authorList>
    </citation>
    <scope>NUCLEOTIDE SEQUENCE [LARGE SCALE GENOMIC DNA]</scope>
    <source>
        <strain evidence="2 3">cv. Gransden 2004</strain>
    </source>
</reference>
<evidence type="ECO:0000313" key="3">
    <source>
        <dbReference type="Proteomes" id="UP000006727"/>
    </source>
</evidence>
<protein>
    <submittedName>
        <fullName evidence="1 2">Uncharacterized protein</fullName>
    </submittedName>
</protein>
<gene>
    <name evidence="1" type="ORF">PHYPA_027973</name>
</gene>
<dbReference type="AlphaFoldDB" id="A0A2K1IJ21"/>
<dbReference type="InParanoid" id="A0A2K1IJ21"/>
<sequence length="66" mass="7619">MLKNLLSDIFFYLNSSLLNWHSKKQPMVAQSSTKAKYNVTIFKEIGHQVSLSSIICYDNQSYIVMT</sequence>